<keyword evidence="10" id="KW-1185">Reference proteome</keyword>
<dbReference type="OrthoDB" id="9809918at2"/>
<gene>
    <name evidence="9" type="ORF">FPZ08_05420</name>
</gene>
<feature type="transmembrane region" description="Helical" evidence="7">
    <location>
        <begin position="21"/>
        <end position="45"/>
    </location>
</feature>
<dbReference type="PROSITE" id="PS50850">
    <property type="entry name" value="MFS"/>
    <property type="match status" value="1"/>
</dbReference>
<evidence type="ECO:0000313" key="9">
    <source>
        <dbReference type="EMBL" id="QDZ10233.1"/>
    </source>
</evidence>
<keyword evidence="6 7" id="KW-0472">Membrane</keyword>
<feature type="transmembrane region" description="Helical" evidence="7">
    <location>
        <begin position="87"/>
        <end position="105"/>
    </location>
</feature>
<keyword evidence="5 7" id="KW-1133">Transmembrane helix</keyword>
<dbReference type="AlphaFoldDB" id="A0A5B8LPY6"/>
<proteinExistence type="predicted"/>
<feature type="transmembrane region" description="Helical" evidence="7">
    <location>
        <begin position="51"/>
        <end position="75"/>
    </location>
</feature>
<dbReference type="Proteomes" id="UP000315364">
    <property type="component" value="Chromosome"/>
</dbReference>
<dbReference type="Pfam" id="PF05977">
    <property type="entry name" value="MFS_3"/>
    <property type="match status" value="1"/>
</dbReference>
<feature type="transmembrane region" description="Helical" evidence="7">
    <location>
        <begin position="223"/>
        <end position="245"/>
    </location>
</feature>
<evidence type="ECO:0000256" key="6">
    <source>
        <dbReference type="ARBA" id="ARBA00023136"/>
    </source>
</evidence>
<evidence type="ECO:0000256" key="4">
    <source>
        <dbReference type="ARBA" id="ARBA00022692"/>
    </source>
</evidence>
<reference evidence="9 10" key="1">
    <citation type="submission" date="2019-07" db="EMBL/GenBank/DDBJ databases">
        <title>Full genome sequence of Devosia sp. Gsoil 520.</title>
        <authorList>
            <person name="Im W.-T."/>
        </authorList>
    </citation>
    <scope>NUCLEOTIDE SEQUENCE [LARGE SCALE GENOMIC DNA]</scope>
    <source>
        <strain evidence="9 10">Gsoil 520</strain>
    </source>
</reference>
<feature type="transmembrane region" description="Helical" evidence="7">
    <location>
        <begin position="295"/>
        <end position="314"/>
    </location>
</feature>
<protein>
    <submittedName>
        <fullName evidence="9">MFS transporter</fullName>
    </submittedName>
</protein>
<dbReference type="SUPFAM" id="SSF103473">
    <property type="entry name" value="MFS general substrate transporter"/>
    <property type="match status" value="1"/>
</dbReference>
<evidence type="ECO:0000256" key="1">
    <source>
        <dbReference type="ARBA" id="ARBA00004651"/>
    </source>
</evidence>
<dbReference type="PANTHER" id="PTHR23513">
    <property type="entry name" value="INTEGRAL MEMBRANE EFFLUX PROTEIN-RELATED"/>
    <property type="match status" value="1"/>
</dbReference>
<dbReference type="RefSeq" id="WP_146289037.1">
    <property type="nucleotide sequence ID" value="NZ_CP042304.1"/>
</dbReference>
<feature type="transmembrane region" description="Helical" evidence="7">
    <location>
        <begin position="111"/>
        <end position="139"/>
    </location>
</feature>
<feature type="transmembrane region" description="Helical" evidence="7">
    <location>
        <begin position="186"/>
        <end position="202"/>
    </location>
</feature>
<dbReference type="EMBL" id="CP042304">
    <property type="protein sequence ID" value="QDZ10233.1"/>
    <property type="molecule type" value="Genomic_DNA"/>
</dbReference>
<feature type="transmembrane region" description="Helical" evidence="7">
    <location>
        <begin position="320"/>
        <end position="341"/>
    </location>
</feature>
<feature type="domain" description="Major facilitator superfamily (MFS) profile" evidence="8">
    <location>
        <begin position="13"/>
        <end position="405"/>
    </location>
</feature>
<evidence type="ECO:0000259" key="8">
    <source>
        <dbReference type="PROSITE" id="PS50850"/>
    </source>
</evidence>
<dbReference type="KEGG" id="dea:FPZ08_05420"/>
<keyword evidence="3" id="KW-1003">Cell membrane</keyword>
<evidence type="ECO:0000256" key="7">
    <source>
        <dbReference type="SAM" id="Phobius"/>
    </source>
</evidence>
<keyword evidence="4 7" id="KW-0812">Transmembrane</keyword>
<dbReference type="InterPro" id="IPR036259">
    <property type="entry name" value="MFS_trans_sf"/>
</dbReference>
<evidence type="ECO:0000313" key="10">
    <source>
        <dbReference type="Proteomes" id="UP000315364"/>
    </source>
</evidence>
<feature type="transmembrane region" description="Helical" evidence="7">
    <location>
        <begin position="381"/>
        <end position="401"/>
    </location>
</feature>
<name>A0A5B8LPY6_9HYPH</name>
<dbReference type="CDD" id="cd06173">
    <property type="entry name" value="MFS_MefA_like"/>
    <property type="match status" value="1"/>
</dbReference>
<feature type="transmembrane region" description="Helical" evidence="7">
    <location>
        <begin position="265"/>
        <end position="283"/>
    </location>
</feature>
<dbReference type="InterPro" id="IPR010290">
    <property type="entry name" value="TM_effector"/>
</dbReference>
<dbReference type="Gene3D" id="1.20.1250.20">
    <property type="entry name" value="MFS general substrate transporter like domains"/>
    <property type="match status" value="1"/>
</dbReference>
<evidence type="ECO:0000256" key="5">
    <source>
        <dbReference type="ARBA" id="ARBA00022989"/>
    </source>
</evidence>
<comment type="subcellular location">
    <subcellularLocation>
        <location evidence="1">Cell membrane</location>
        <topology evidence="1">Multi-pass membrane protein</topology>
    </subcellularLocation>
</comment>
<dbReference type="GO" id="GO:0022857">
    <property type="term" value="F:transmembrane transporter activity"/>
    <property type="evidence" value="ECO:0007669"/>
    <property type="project" value="InterPro"/>
</dbReference>
<keyword evidence="2" id="KW-0813">Transport</keyword>
<accession>A0A5B8LPY6</accession>
<dbReference type="InterPro" id="IPR020846">
    <property type="entry name" value="MFS_dom"/>
</dbReference>
<dbReference type="GO" id="GO:0005886">
    <property type="term" value="C:plasma membrane"/>
    <property type="evidence" value="ECO:0007669"/>
    <property type="project" value="UniProtKB-SubCell"/>
</dbReference>
<feature type="transmembrane region" description="Helical" evidence="7">
    <location>
        <begin position="160"/>
        <end position="180"/>
    </location>
</feature>
<feature type="transmembrane region" description="Helical" evidence="7">
    <location>
        <begin position="353"/>
        <end position="375"/>
    </location>
</feature>
<sequence length="430" mass="45198">MAASFQFGKILQTLAHRNFGVYVAGNVGSLIGTWMQRIAAGWFTWELTQSATWLGLVAFADLFPAVVIAPFAGVAADRWDRLKMMKLAQILGFLIGGVLALLFFAGQVTVWTLLIVTLMLGTVDAFVQPFRLAFVSALVPRSDLTTAVAIKSITFNLARFVGPAIAGIVIATVGVGWAFAANALSFLVLLGALLMVRLAPVARTVPTKKVSVIADAIEGVRHAVSTPGIGIVLGLLSVTCLAGRPVVELLPGWAGEIFSGNASDLAALTSAVGIGAVFGGLWLAGRPSIVGLVRAYLFCCLGMALSLLAFSLSFHTLVALPTMVVSGFFLVASAICAQTLVQVNVEDGLRGRVLSVYAMILRGGPAVGALIMGYMGDFVGLRWPLIGGCVILLVATGLVFLRRRGIEDVLEGRFKPTEPGSPPVLDDERG</sequence>
<organism evidence="9 10">
    <name type="scientific">Devosia ginsengisoli</name>
    <dbReference type="NCBI Taxonomy" id="400770"/>
    <lineage>
        <taxon>Bacteria</taxon>
        <taxon>Pseudomonadati</taxon>
        <taxon>Pseudomonadota</taxon>
        <taxon>Alphaproteobacteria</taxon>
        <taxon>Hyphomicrobiales</taxon>
        <taxon>Devosiaceae</taxon>
        <taxon>Devosia</taxon>
    </lineage>
</organism>
<evidence type="ECO:0000256" key="2">
    <source>
        <dbReference type="ARBA" id="ARBA00022448"/>
    </source>
</evidence>
<dbReference type="PANTHER" id="PTHR23513:SF11">
    <property type="entry name" value="STAPHYLOFERRIN A TRANSPORTER"/>
    <property type="match status" value="1"/>
</dbReference>
<evidence type="ECO:0000256" key="3">
    <source>
        <dbReference type="ARBA" id="ARBA00022475"/>
    </source>
</evidence>